<dbReference type="PANTHER" id="PTHR24012">
    <property type="entry name" value="RNA BINDING PROTEIN"/>
    <property type="match status" value="1"/>
</dbReference>
<evidence type="ECO:0000256" key="5">
    <source>
        <dbReference type="SAM" id="Coils"/>
    </source>
</evidence>
<dbReference type="PROSITE" id="PS51309">
    <property type="entry name" value="PABC"/>
    <property type="match status" value="1"/>
</dbReference>
<keyword evidence="5" id="KW-0175">Coiled coil</keyword>
<organism evidence="9 10">
    <name type="scientific">Mucor flavus</name>
    <dbReference type="NCBI Taxonomy" id="439312"/>
    <lineage>
        <taxon>Eukaryota</taxon>
        <taxon>Fungi</taxon>
        <taxon>Fungi incertae sedis</taxon>
        <taxon>Mucoromycota</taxon>
        <taxon>Mucoromycotina</taxon>
        <taxon>Mucoromycetes</taxon>
        <taxon>Mucorales</taxon>
        <taxon>Mucorineae</taxon>
        <taxon>Mucoraceae</taxon>
        <taxon>Mucor</taxon>
    </lineage>
</organism>
<dbReference type="SMART" id="SM00360">
    <property type="entry name" value="RRM"/>
    <property type="match status" value="2"/>
</dbReference>
<dbReference type="Proteomes" id="UP001473302">
    <property type="component" value="Unassembled WGS sequence"/>
</dbReference>
<accession>A0ABP9ZF19</accession>
<evidence type="ECO:0000313" key="9">
    <source>
        <dbReference type="EMBL" id="GAA5817718.1"/>
    </source>
</evidence>
<keyword evidence="10" id="KW-1185">Reference proteome</keyword>
<dbReference type="InterPro" id="IPR036053">
    <property type="entry name" value="PABP-dom"/>
</dbReference>
<evidence type="ECO:0000256" key="3">
    <source>
        <dbReference type="ARBA" id="ARBA00022884"/>
    </source>
</evidence>
<reference evidence="9 10" key="1">
    <citation type="submission" date="2024-04" db="EMBL/GenBank/DDBJ databases">
        <title>genome sequences of Mucor flavus KT1a and Helicostylum pulchrum KT1b strains isolated from the surface of a dry-aged beef.</title>
        <authorList>
            <person name="Toyotome T."/>
            <person name="Hosono M."/>
            <person name="Torimaru M."/>
            <person name="Fukuda K."/>
            <person name="Mikami N."/>
        </authorList>
    </citation>
    <scope>NUCLEOTIDE SEQUENCE [LARGE SCALE GENOMIC DNA]</scope>
    <source>
        <strain evidence="9 10">KT1a</strain>
    </source>
</reference>
<evidence type="ECO:0000259" key="8">
    <source>
        <dbReference type="PROSITE" id="PS51309"/>
    </source>
</evidence>
<sequence>MATVKPIIKLPPRSKSCTTRSVYTDDFDQPQQQLVTQDLYFEDDNDQLLDYDLKRLLNEYELYSIKRERGGGYLSFPDSKIADRVYSLFNGYMFSNGTILKFRISRYREPLAEGPILEIRNLPPHIDHNTLFDIFRPYGPLNICKPILEDGAHRGKALVQFFYNQDSDSSVSDLDNKTFDGNTIEISVLMMNSLPRPSGRISQSVSSPTCNTMAVEQDNSYVDYMNLYVKNLDPTIDNTDLFGIFRKFGRIVSARVMSNPQNGLSKGYGFVSFGKPEEAALALDEMNGYQYRSKPMIVAYHEPKKPRQEKSSSTTTSSFHSPPPPPIDYASPTPYFDTRHPHEVGPLNGLGIDHVDHISMNMKDLSIGTTNAPMQRKLSTIAVTENSFSPPPVRTSPQFASRPSLASLASGASIQPAPVNVYEKIEEEKIEETRSLRRRGSLESVNSVMTESTAHIQRQRMTDAVKQCGSYGNAVSDIVDMLLTLKRKERSICLFNPDFLKIKINAAVEALEVCEDESDSEEEEKVTERKEKIEIKHRAYIPVSQMIPIRKKSISPPTTAASETVVIPPRKSRAIPIVAPAKTAEIDAMLSSFDGKAIHEKKQLLGDQLFPLVKATGVKHAPRITIRLLDTIELEDLAKIMFHKDLLKVQVDKAIAGL</sequence>
<feature type="domain" description="RRM" evidence="7">
    <location>
        <begin position="115"/>
        <end position="191"/>
    </location>
</feature>
<name>A0ABP9ZF19_9FUNG</name>
<dbReference type="Gene3D" id="1.10.1900.10">
    <property type="entry name" value="c-terminal domain of poly(a) binding protein"/>
    <property type="match status" value="2"/>
</dbReference>
<evidence type="ECO:0000256" key="1">
    <source>
        <dbReference type="ARBA" id="ARBA00008557"/>
    </source>
</evidence>
<evidence type="ECO:0000313" key="10">
    <source>
        <dbReference type="Proteomes" id="UP001473302"/>
    </source>
</evidence>
<evidence type="ECO:0000256" key="2">
    <source>
        <dbReference type="ARBA" id="ARBA00022737"/>
    </source>
</evidence>
<dbReference type="Pfam" id="PF00076">
    <property type="entry name" value="RRM_1"/>
    <property type="match status" value="2"/>
</dbReference>
<dbReference type="InterPro" id="IPR002004">
    <property type="entry name" value="PABP_HYD_C"/>
</dbReference>
<evidence type="ECO:0000259" key="7">
    <source>
        <dbReference type="PROSITE" id="PS50102"/>
    </source>
</evidence>
<feature type="region of interest" description="Disordered" evidence="6">
    <location>
        <begin position="301"/>
        <end position="329"/>
    </location>
</feature>
<feature type="coiled-coil region" evidence="5">
    <location>
        <begin position="504"/>
        <end position="531"/>
    </location>
</feature>
<feature type="domain" description="RRM" evidence="7">
    <location>
        <begin position="225"/>
        <end position="303"/>
    </location>
</feature>
<dbReference type="Gene3D" id="3.30.70.330">
    <property type="match status" value="2"/>
</dbReference>
<evidence type="ECO:0000256" key="4">
    <source>
        <dbReference type="PROSITE-ProRule" id="PRU00176"/>
    </source>
</evidence>
<keyword evidence="3 4" id="KW-0694">RNA-binding</keyword>
<dbReference type="EMBL" id="BAABUK010000048">
    <property type="protein sequence ID" value="GAA5817718.1"/>
    <property type="molecule type" value="Genomic_DNA"/>
</dbReference>
<dbReference type="SUPFAM" id="SSF54928">
    <property type="entry name" value="RNA-binding domain, RBD"/>
    <property type="match status" value="1"/>
</dbReference>
<dbReference type="CDD" id="cd00590">
    <property type="entry name" value="RRM_SF"/>
    <property type="match status" value="1"/>
</dbReference>
<dbReference type="InterPro" id="IPR012677">
    <property type="entry name" value="Nucleotide-bd_a/b_plait_sf"/>
</dbReference>
<dbReference type="InterPro" id="IPR000504">
    <property type="entry name" value="RRM_dom"/>
</dbReference>
<proteinExistence type="inferred from homology"/>
<evidence type="ECO:0008006" key="11">
    <source>
        <dbReference type="Google" id="ProtNLM"/>
    </source>
</evidence>
<evidence type="ECO:0000256" key="6">
    <source>
        <dbReference type="SAM" id="MobiDB-lite"/>
    </source>
</evidence>
<dbReference type="Pfam" id="PF00658">
    <property type="entry name" value="MLLE"/>
    <property type="match status" value="1"/>
</dbReference>
<comment type="similarity">
    <text evidence="1">Belongs to the polyadenylate-binding protein type-1 family.</text>
</comment>
<feature type="compositionally biased region" description="Low complexity" evidence="6">
    <location>
        <begin position="311"/>
        <end position="320"/>
    </location>
</feature>
<protein>
    <recommendedName>
        <fullName evidence="11">Polyadenylate tail-binding protein</fullName>
    </recommendedName>
</protein>
<dbReference type="PROSITE" id="PS50102">
    <property type="entry name" value="RRM"/>
    <property type="match status" value="2"/>
</dbReference>
<keyword evidence="2" id="KW-0677">Repeat</keyword>
<feature type="compositionally biased region" description="Basic and acidic residues" evidence="6">
    <location>
        <begin position="301"/>
        <end position="310"/>
    </location>
</feature>
<gene>
    <name evidence="9" type="ORF">MFLAVUS_011269</name>
</gene>
<dbReference type="InterPro" id="IPR035979">
    <property type="entry name" value="RBD_domain_sf"/>
</dbReference>
<dbReference type="SUPFAM" id="SSF63570">
    <property type="entry name" value="PABC (PABP) domain"/>
    <property type="match status" value="1"/>
</dbReference>
<feature type="domain" description="PABC" evidence="8">
    <location>
        <begin position="585"/>
        <end position="658"/>
    </location>
</feature>
<comment type="caution">
    <text evidence="9">The sequence shown here is derived from an EMBL/GenBank/DDBJ whole genome shotgun (WGS) entry which is preliminary data.</text>
</comment>